<feature type="transmembrane region" description="Helical" evidence="6">
    <location>
        <begin position="449"/>
        <end position="466"/>
    </location>
</feature>
<feature type="transmembrane region" description="Helical" evidence="6">
    <location>
        <begin position="133"/>
        <end position="154"/>
    </location>
</feature>
<evidence type="ECO:0000313" key="7">
    <source>
        <dbReference type="EMBL" id="CAK1544062.1"/>
    </source>
</evidence>
<dbReference type="GO" id="GO:0022857">
    <property type="term" value="F:transmembrane transporter activity"/>
    <property type="evidence" value="ECO:0007669"/>
    <property type="project" value="InterPro"/>
</dbReference>
<dbReference type="GO" id="GO:0016020">
    <property type="term" value="C:membrane"/>
    <property type="evidence" value="ECO:0007669"/>
    <property type="project" value="UniProtKB-SubCell"/>
</dbReference>
<feature type="transmembrane region" description="Helical" evidence="6">
    <location>
        <begin position="288"/>
        <end position="311"/>
    </location>
</feature>
<dbReference type="EMBL" id="CAVLEF010000005">
    <property type="protein sequence ID" value="CAK1544062.1"/>
    <property type="molecule type" value="Genomic_DNA"/>
</dbReference>
<evidence type="ECO:0008006" key="9">
    <source>
        <dbReference type="Google" id="ProtNLM"/>
    </source>
</evidence>
<dbReference type="Proteomes" id="UP001497472">
    <property type="component" value="Unassembled WGS sequence"/>
</dbReference>
<comment type="subcellular location">
    <subcellularLocation>
        <location evidence="1">Membrane</location>
        <topology evidence="1">Multi-pass membrane protein</topology>
    </subcellularLocation>
</comment>
<keyword evidence="8" id="KW-1185">Reference proteome</keyword>
<dbReference type="SUPFAM" id="SSF103473">
    <property type="entry name" value="MFS general substrate transporter"/>
    <property type="match status" value="1"/>
</dbReference>
<keyword evidence="2 6" id="KW-0812">Transmembrane</keyword>
<proteinExistence type="predicted"/>
<dbReference type="Gene3D" id="1.20.1250.20">
    <property type="entry name" value="MFS general substrate transporter like domains"/>
    <property type="match status" value="1"/>
</dbReference>
<feature type="transmembrane region" description="Helical" evidence="6">
    <location>
        <begin position="230"/>
        <end position="251"/>
    </location>
</feature>
<dbReference type="InterPro" id="IPR036259">
    <property type="entry name" value="MFS_trans_sf"/>
</dbReference>
<evidence type="ECO:0000256" key="1">
    <source>
        <dbReference type="ARBA" id="ARBA00004141"/>
    </source>
</evidence>
<accession>A0AAV1J606</accession>
<feature type="transmembrane region" description="Helical" evidence="6">
    <location>
        <begin position="323"/>
        <end position="346"/>
    </location>
</feature>
<gene>
    <name evidence="7" type="ORF">LNINA_LOCUS3839</name>
</gene>
<feature type="region of interest" description="Disordered" evidence="5">
    <location>
        <begin position="481"/>
        <end position="509"/>
    </location>
</feature>
<protein>
    <recommendedName>
        <fullName evidence="9">Solute carrier family 46 member 3</fullName>
    </recommendedName>
</protein>
<dbReference type="Pfam" id="PF07690">
    <property type="entry name" value="MFS_1"/>
    <property type="match status" value="1"/>
</dbReference>
<keyword evidence="4 6" id="KW-0472">Membrane</keyword>
<sequence length="509" mass="55999">MADGTDIQELEKLSPSTVNLNKQAKSAPETKESSERWRMILEPALVGAMIAINLGQTSLQNFYLRTACTVDLGKSPEICSKGVGEEFRAAEVASQVVVSSVNVSRSFVGSLLSTIVLLFVGPWSDCSGRRKPLLIMPLVGMCVMTTGLLLMLTFPGASTVQVLYAVQIPMSLGGNFGLLLAAAFSHIGDVCHSSGRDVTRTMGTHRAAVQIAHVLGSIGGPLLYRKLGFYGVFPLVLILQVASLIYVLIVIKDVNVNTENKVSVFNWRLPFNAIQCLVRKRDGNKRMIILLMLIVALGDRMLLSAEVLLAYMYYRYKFHWDDILFGSFLAYRNVVSFAGTLLILTVLKRRLRFSDEMVGVVSCISYVVATSGLFAAKSTVVVFMLPIIGIIAQGSQVVQRPIINKQIQPNEQGKIYSVLGALESATQTISSPLYSLLYSHTVSVLPDAWLLPGISLAVIQLCAYLCSRQLRLRRETHKHTDNLEDNERNRKDPDAISNEHTKDLDPTSK</sequence>
<evidence type="ECO:0000256" key="3">
    <source>
        <dbReference type="ARBA" id="ARBA00022989"/>
    </source>
</evidence>
<feature type="transmembrane region" description="Helical" evidence="6">
    <location>
        <begin position="166"/>
        <end position="187"/>
    </location>
</feature>
<dbReference type="PANTHER" id="PTHR23507:SF1">
    <property type="entry name" value="FI18259P1-RELATED"/>
    <property type="match status" value="1"/>
</dbReference>
<feature type="transmembrane region" description="Helical" evidence="6">
    <location>
        <begin position="103"/>
        <end position="121"/>
    </location>
</feature>
<evidence type="ECO:0000256" key="5">
    <source>
        <dbReference type="SAM" id="MobiDB-lite"/>
    </source>
</evidence>
<evidence type="ECO:0000256" key="2">
    <source>
        <dbReference type="ARBA" id="ARBA00022692"/>
    </source>
</evidence>
<evidence type="ECO:0000256" key="4">
    <source>
        <dbReference type="ARBA" id="ARBA00023136"/>
    </source>
</evidence>
<dbReference type="PANTHER" id="PTHR23507">
    <property type="entry name" value="ZGC:174356"/>
    <property type="match status" value="1"/>
</dbReference>
<dbReference type="AlphaFoldDB" id="A0AAV1J606"/>
<reference evidence="7 8" key="1">
    <citation type="submission" date="2023-11" db="EMBL/GenBank/DDBJ databases">
        <authorList>
            <person name="Okamura Y."/>
        </authorList>
    </citation>
    <scope>NUCLEOTIDE SEQUENCE [LARGE SCALE GENOMIC DNA]</scope>
</reference>
<dbReference type="InterPro" id="IPR011701">
    <property type="entry name" value="MFS"/>
</dbReference>
<evidence type="ECO:0000313" key="8">
    <source>
        <dbReference type="Proteomes" id="UP001497472"/>
    </source>
</evidence>
<organism evidence="7 8">
    <name type="scientific">Leptosia nina</name>
    <dbReference type="NCBI Taxonomy" id="320188"/>
    <lineage>
        <taxon>Eukaryota</taxon>
        <taxon>Metazoa</taxon>
        <taxon>Ecdysozoa</taxon>
        <taxon>Arthropoda</taxon>
        <taxon>Hexapoda</taxon>
        <taxon>Insecta</taxon>
        <taxon>Pterygota</taxon>
        <taxon>Neoptera</taxon>
        <taxon>Endopterygota</taxon>
        <taxon>Lepidoptera</taxon>
        <taxon>Glossata</taxon>
        <taxon>Ditrysia</taxon>
        <taxon>Papilionoidea</taxon>
        <taxon>Pieridae</taxon>
        <taxon>Pierinae</taxon>
        <taxon>Leptosia</taxon>
    </lineage>
</organism>
<evidence type="ECO:0000256" key="6">
    <source>
        <dbReference type="SAM" id="Phobius"/>
    </source>
</evidence>
<keyword evidence="3 6" id="KW-1133">Transmembrane helix</keyword>
<comment type="caution">
    <text evidence="7">The sequence shown here is derived from an EMBL/GenBank/DDBJ whole genome shotgun (WGS) entry which is preliminary data.</text>
</comment>
<name>A0AAV1J606_9NEOP</name>